<reference evidence="2 3" key="1">
    <citation type="submission" date="2020-12" db="EMBL/GenBank/DDBJ databases">
        <title>Vagococcus allomyrinae sp. nov. and Enterococcus lavae sp. nov., isolated from the larvae of Allomyrina dichotoma.</title>
        <authorList>
            <person name="Lee S.D."/>
        </authorList>
    </citation>
    <scope>NUCLEOTIDE SEQUENCE [LARGE SCALE GENOMIC DNA]</scope>
    <source>
        <strain evidence="2 3">BWM-S5</strain>
    </source>
</reference>
<dbReference type="Pfam" id="PF01243">
    <property type="entry name" value="PNPOx_N"/>
    <property type="match status" value="1"/>
</dbReference>
<protein>
    <submittedName>
        <fullName evidence="2">Pyridoxamine 5'-phosphate oxidase family protein</fullName>
    </submittedName>
</protein>
<organism evidence="2 3">
    <name type="scientific">Enterococcus larvae</name>
    <dbReference type="NCBI Taxonomy" id="2794352"/>
    <lineage>
        <taxon>Bacteria</taxon>
        <taxon>Bacillati</taxon>
        <taxon>Bacillota</taxon>
        <taxon>Bacilli</taxon>
        <taxon>Lactobacillales</taxon>
        <taxon>Enterococcaceae</taxon>
        <taxon>Enterococcus</taxon>
    </lineage>
</organism>
<proteinExistence type="predicted"/>
<dbReference type="EMBL" id="JAEDXU010000001">
    <property type="protein sequence ID" value="MBP1045414.1"/>
    <property type="molecule type" value="Genomic_DNA"/>
</dbReference>
<dbReference type="Proteomes" id="UP000673375">
    <property type="component" value="Unassembled WGS sequence"/>
</dbReference>
<feature type="domain" description="Pyridoxamine 5'-phosphate oxidase N-terminal" evidence="1">
    <location>
        <begin position="3"/>
        <end position="87"/>
    </location>
</feature>
<evidence type="ECO:0000313" key="2">
    <source>
        <dbReference type="EMBL" id="MBP1045414.1"/>
    </source>
</evidence>
<accession>A0ABS4CHT2</accession>
<dbReference type="InterPro" id="IPR012349">
    <property type="entry name" value="Split_barrel_FMN-bd"/>
</dbReference>
<evidence type="ECO:0000259" key="1">
    <source>
        <dbReference type="Pfam" id="PF01243"/>
    </source>
</evidence>
<dbReference type="RefSeq" id="WP_209556176.1">
    <property type="nucleotide sequence ID" value="NZ_JAEDXU010000001.1"/>
</dbReference>
<gene>
    <name evidence="2" type="ORF">I6N96_03930</name>
</gene>
<evidence type="ECO:0000313" key="3">
    <source>
        <dbReference type="Proteomes" id="UP000673375"/>
    </source>
</evidence>
<dbReference type="Gene3D" id="2.30.110.10">
    <property type="entry name" value="Electron Transport, Fmn-binding Protein, Chain A"/>
    <property type="match status" value="1"/>
</dbReference>
<dbReference type="InterPro" id="IPR011576">
    <property type="entry name" value="Pyridox_Oxase_N"/>
</dbReference>
<sequence length="134" mass="15432">MELHERILKLLSSSTVFLIATVDQRGFPNVITVSRPLWREGLLRMRFYIDGDGETVQNILRNPNGSVCCYQEMQFESMALKGKFTIEPIDSIDEVESSLTDYQRALAHKQPVILTFETWTAKIHTDKQTKEIIV</sequence>
<comment type="caution">
    <text evidence="2">The sequence shown here is derived from an EMBL/GenBank/DDBJ whole genome shotgun (WGS) entry which is preliminary data.</text>
</comment>
<name>A0ABS4CHT2_9ENTE</name>
<dbReference type="SUPFAM" id="SSF50475">
    <property type="entry name" value="FMN-binding split barrel"/>
    <property type="match status" value="1"/>
</dbReference>
<keyword evidence="3" id="KW-1185">Reference proteome</keyword>